<evidence type="ECO:0000313" key="3">
    <source>
        <dbReference type="EMBL" id="KAG3212255.1"/>
    </source>
</evidence>
<dbReference type="AlphaFoldDB" id="A0A8T1HHZ2"/>
<feature type="compositionally biased region" description="Basic and acidic residues" evidence="1">
    <location>
        <begin position="7"/>
        <end position="20"/>
    </location>
</feature>
<feature type="domain" description="CCHC-type" evidence="2">
    <location>
        <begin position="696"/>
        <end position="712"/>
    </location>
</feature>
<dbReference type="InterPro" id="IPR001878">
    <property type="entry name" value="Znf_CCHC"/>
</dbReference>
<dbReference type="VEuPathDB" id="FungiDB:PC110_g21294"/>
<feature type="domain" description="CCHC-type" evidence="2">
    <location>
        <begin position="728"/>
        <end position="744"/>
    </location>
</feature>
<dbReference type="SUPFAM" id="SSF57756">
    <property type="entry name" value="Retrovirus zinc finger-like domains"/>
    <property type="match status" value="1"/>
</dbReference>
<dbReference type="VEuPathDB" id="FungiDB:PC110_g22068"/>
<feature type="region of interest" description="Disordered" evidence="1">
    <location>
        <begin position="642"/>
        <end position="667"/>
    </location>
</feature>
<dbReference type="VEuPathDB" id="FungiDB:PC110_g21292"/>
<dbReference type="InterPro" id="IPR036875">
    <property type="entry name" value="Znf_CCHC_sf"/>
</dbReference>
<feature type="compositionally biased region" description="Polar residues" evidence="1">
    <location>
        <begin position="642"/>
        <end position="655"/>
    </location>
</feature>
<dbReference type="Proteomes" id="UP000760860">
    <property type="component" value="Unassembled WGS sequence"/>
</dbReference>
<name>A0A8T1HHZ2_9STRA</name>
<dbReference type="EMBL" id="RCMV01000859">
    <property type="protein sequence ID" value="KAG3212255.1"/>
    <property type="molecule type" value="Genomic_DNA"/>
</dbReference>
<feature type="domain" description="CCHC-type" evidence="2">
    <location>
        <begin position="676"/>
        <end position="692"/>
    </location>
</feature>
<proteinExistence type="predicted"/>
<feature type="region of interest" description="Disordered" evidence="1">
    <location>
        <begin position="1"/>
        <end position="104"/>
    </location>
</feature>
<protein>
    <recommendedName>
        <fullName evidence="2">CCHC-type domain-containing protein</fullName>
    </recommendedName>
</protein>
<feature type="region of interest" description="Disordered" evidence="1">
    <location>
        <begin position="153"/>
        <end position="234"/>
    </location>
</feature>
<comment type="caution">
    <text evidence="3">The sequence shown here is derived from an EMBL/GenBank/DDBJ whole genome shotgun (WGS) entry which is preliminary data.</text>
</comment>
<dbReference type="GO" id="GO:0008270">
    <property type="term" value="F:zinc ion binding"/>
    <property type="evidence" value="ECO:0007669"/>
    <property type="project" value="InterPro"/>
</dbReference>
<evidence type="ECO:0000313" key="4">
    <source>
        <dbReference type="Proteomes" id="UP000760860"/>
    </source>
</evidence>
<feature type="compositionally biased region" description="Low complexity" evidence="1">
    <location>
        <begin position="593"/>
        <end position="609"/>
    </location>
</feature>
<gene>
    <name evidence="3" type="ORF">PC129_g16776</name>
</gene>
<feature type="compositionally biased region" description="Acidic residues" evidence="1">
    <location>
        <begin position="29"/>
        <end position="44"/>
    </location>
</feature>
<dbReference type="SMART" id="SM00343">
    <property type="entry name" value="ZnF_C2HC"/>
    <property type="match status" value="3"/>
</dbReference>
<reference evidence="3" key="1">
    <citation type="submission" date="2018-05" db="EMBL/GenBank/DDBJ databases">
        <title>Effector identification in a new, highly contiguous assembly of the strawberry crown rot pathogen Phytophthora cactorum.</title>
        <authorList>
            <person name="Armitage A.D."/>
            <person name="Nellist C.F."/>
            <person name="Bates H."/>
            <person name="Vickerstaff R.J."/>
            <person name="Harrison R.J."/>
        </authorList>
    </citation>
    <scope>NUCLEOTIDE SEQUENCE</scope>
    <source>
        <strain evidence="3">P421</strain>
    </source>
</reference>
<organism evidence="3 4">
    <name type="scientific">Phytophthora cactorum</name>
    <dbReference type="NCBI Taxonomy" id="29920"/>
    <lineage>
        <taxon>Eukaryota</taxon>
        <taxon>Sar</taxon>
        <taxon>Stramenopiles</taxon>
        <taxon>Oomycota</taxon>
        <taxon>Peronosporomycetes</taxon>
        <taxon>Peronosporales</taxon>
        <taxon>Peronosporaceae</taxon>
        <taxon>Phytophthora</taxon>
    </lineage>
</organism>
<evidence type="ECO:0000256" key="1">
    <source>
        <dbReference type="SAM" id="MobiDB-lite"/>
    </source>
</evidence>
<dbReference type="Gene3D" id="4.10.60.10">
    <property type="entry name" value="Zinc finger, CCHC-type"/>
    <property type="match status" value="1"/>
</dbReference>
<evidence type="ECO:0000259" key="2">
    <source>
        <dbReference type="SMART" id="SM00343"/>
    </source>
</evidence>
<dbReference type="GO" id="GO:0003676">
    <property type="term" value="F:nucleic acid binding"/>
    <property type="evidence" value="ECO:0007669"/>
    <property type="project" value="InterPro"/>
</dbReference>
<feature type="region of interest" description="Disordered" evidence="1">
    <location>
        <begin position="586"/>
        <end position="609"/>
    </location>
</feature>
<accession>A0A8T1HHZ2</accession>
<feature type="compositionally biased region" description="Polar residues" evidence="1">
    <location>
        <begin position="201"/>
        <end position="213"/>
    </location>
</feature>
<sequence length="769" mass="83460">MSTHGWSSEEHGDGTGEEARSWAPPFETETPDPAEIREEEEEARAEERVPARDGQGGDVERGTLCQTDQEAGGYEAQTDQGEEEDMFGIAPPSPGTRRRAESVLETPRGRELFNEFLEQLARQPAPSEEPTQSGTTIDAPVGITATTIPRPRQGVAFSMDPSRPSLQPVGSARGDVPMVTPAYATSGRRTQSGEGVPASGLSHQGSGQAQGLVQSGVERPGAAGGRGTLPVQSTVTPTVRTGTSTANPALQAFLVDTLGQALQRFLVTSEAPTPTLQAQATAPVSRHMATSTEYTRAGADRLMHSPMAGHLGSVSPRVTLPTPASTPVGVSMAAIPSYGGVSIQVPSANRDEVENGTLQLAPATPTPVDYGNWRERYQTSTGLPHGPETNQFNSQEGWYGTPASGGYSRQNVPIIGIPTELRNAVKVIVPFYSDTATSERATAFWRSFEKCTYGMDGQMRLTAFKQCLKGKVGQEWWYNSRIDSFEALRVRFHNRFICQTPAQLWNWLKAAKRNRGESAEEWGDRIATMCEALNYYEPRMRYEFFLDGLRNKQMRAVLNASMVTPIPEACTLLLYKNLHLPVEEEDEFAGDGTLSSSTSSSTSTQSQMLQQLQQMNQMMLKQQQGSGTHHGFVNAVAPTAPQASGVPTSDGNANANLEPLNIRLGPDTRTTEGEIVCGRCGRKGCSRENCPRGRGRCNRCQRDGHYSMECNWPRPQGNTRNGERRVPECYLCQQKGHTVAMCPDIGKLRGLVRNDSSTGTSAPSGTSQQ</sequence>